<gene>
    <name evidence="4" type="ORF">ODALV1_LOCUS15761</name>
</gene>
<proteinExistence type="predicted"/>
<accession>A0ABP1QY91</accession>
<evidence type="ECO:0000256" key="2">
    <source>
        <dbReference type="SAM" id="MobiDB-lite"/>
    </source>
</evidence>
<dbReference type="Proteomes" id="UP001642540">
    <property type="component" value="Unassembled WGS sequence"/>
</dbReference>
<sequence length="183" mass="20456">MLKTPINVTIYILMLFLFSSVSKNQAQEEEEPSVTEVTLEMFNILQNEVLVLQAELVALQQEMESLGNAVASLASQPPTGSGELADLTTLVTVSNRQEEDITKLFYTNGIWQQNFKVINITFERLKKVVVFPVPVMTAPSFTNAVRRILPVRDNKQNVTTLPTSGSVTTQPTRRPVYRSKPSI</sequence>
<keyword evidence="5" id="KW-1185">Reference proteome</keyword>
<evidence type="ECO:0000313" key="4">
    <source>
        <dbReference type="EMBL" id="CAL8112741.1"/>
    </source>
</evidence>
<feature type="compositionally biased region" description="Polar residues" evidence="2">
    <location>
        <begin position="156"/>
        <end position="172"/>
    </location>
</feature>
<reference evidence="4 5" key="1">
    <citation type="submission" date="2024-08" db="EMBL/GenBank/DDBJ databases">
        <authorList>
            <person name="Cucini C."/>
            <person name="Frati F."/>
        </authorList>
    </citation>
    <scope>NUCLEOTIDE SEQUENCE [LARGE SCALE GENOMIC DNA]</scope>
</reference>
<name>A0ABP1QY91_9HEXA</name>
<feature type="signal peptide" evidence="3">
    <location>
        <begin position="1"/>
        <end position="26"/>
    </location>
</feature>
<comment type="caution">
    <text evidence="4">The sequence shown here is derived from an EMBL/GenBank/DDBJ whole genome shotgun (WGS) entry which is preliminary data.</text>
</comment>
<keyword evidence="3" id="KW-0732">Signal</keyword>
<feature type="coiled-coil region" evidence="1">
    <location>
        <begin position="42"/>
        <end position="76"/>
    </location>
</feature>
<evidence type="ECO:0000313" key="5">
    <source>
        <dbReference type="Proteomes" id="UP001642540"/>
    </source>
</evidence>
<evidence type="ECO:0000256" key="1">
    <source>
        <dbReference type="SAM" id="Coils"/>
    </source>
</evidence>
<keyword evidence="1" id="KW-0175">Coiled coil</keyword>
<protein>
    <submittedName>
        <fullName evidence="4">Uncharacterized protein</fullName>
    </submittedName>
</protein>
<feature type="chain" id="PRO_5045706370" evidence="3">
    <location>
        <begin position="27"/>
        <end position="183"/>
    </location>
</feature>
<evidence type="ECO:0000256" key="3">
    <source>
        <dbReference type="SAM" id="SignalP"/>
    </source>
</evidence>
<feature type="region of interest" description="Disordered" evidence="2">
    <location>
        <begin position="156"/>
        <end position="183"/>
    </location>
</feature>
<dbReference type="EMBL" id="CAXLJM020000049">
    <property type="protein sequence ID" value="CAL8112741.1"/>
    <property type="molecule type" value="Genomic_DNA"/>
</dbReference>
<organism evidence="4 5">
    <name type="scientific">Orchesella dallaii</name>
    <dbReference type="NCBI Taxonomy" id="48710"/>
    <lineage>
        <taxon>Eukaryota</taxon>
        <taxon>Metazoa</taxon>
        <taxon>Ecdysozoa</taxon>
        <taxon>Arthropoda</taxon>
        <taxon>Hexapoda</taxon>
        <taxon>Collembola</taxon>
        <taxon>Entomobryomorpha</taxon>
        <taxon>Entomobryoidea</taxon>
        <taxon>Orchesellidae</taxon>
        <taxon>Orchesellinae</taxon>
        <taxon>Orchesella</taxon>
    </lineage>
</organism>